<evidence type="ECO:0000313" key="10">
    <source>
        <dbReference type="EMBL" id="MTW21952.1"/>
    </source>
</evidence>
<comment type="subcellular location">
    <subcellularLocation>
        <location evidence="2 9">Cytoplasm</location>
    </subcellularLocation>
</comment>
<comment type="caution">
    <text evidence="10">The sequence shown here is derived from an EMBL/GenBank/DDBJ whole genome shotgun (WGS) entry which is preliminary data.</text>
</comment>
<dbReference type="InterPro" id="IPR025835">
    <property type="entry name" value="Thiopurine_S-MeTrfase"/>
</dbReference>
<evidence type="ECO:0000256" key="4">
    <source>
        <dbReference type="ARBA" id="ARBA00011905"/>
    </source>
</evidence>
<organism evidence="10 11">
    <name type="scientific">Allochromatium palmeri</name>
    <dbReference type="NCBI Taxonomy" id="231048"/>
    <lineage>
        <taxon>Bacteria</taxon>
        <taxon>Pseudomonadati</taxon>
        <taxon>Pseudomonadota</taxon>
        <taxon>Gammaproteobacteria</taxon>
        <taxon>Chromatiales</taxon>
        <taxon>Chromatiaceae</taxon>
        <taxon>Allochromatium</taxon>
    </lineage>
</organism>
<sequence length="219" mass="25337">MDTQFWLERWDRREIGWHLNEINAHLQEHWPKLGLARETRVFVPLCGKTLDLVWLVSQGHRVVGVELSRLGIEAFMAEHRLEPRITELGALRIYQVDELVLLQGDFFDLRPEHLDGVGAVFDRASLIALPPPMRARYAKHLCAILPRPVDRLLITLDYDQSQMSGPPFSVQPPEIAQLFEADHHIELLAEIDALDESPNFRRRGLTALTERVHWLRPRA</sequence>
<dbReference type="Pfam" id="PF05724">
    <property type="entry name" value="TPMT"/>
    <property type="match status" value="1"/>
</dbReference>
<keyword evidence="11" id="KW-1185">Reference proteome</keyword>
<dbReference type="PIRSF" id="PIRSF023956">
    <property type="entry name" value="Thiopurine_S-methyltransferase"/>
    <property type="match status" value="1"/>
</dbReference>
<dbReference type="Proteomes" id="UP000434044">
    <property type="component" value="Unassembled WGS sequence"/>
</dbReference>
<reference evidence="10 11" key="1">
    <citation type="submission" date="2019-11" db="EMBL/GenBank/DDBJ databases">
        <title>Whole-genome sequence of the anaerobic purple sulfur bacterium Allochromatium palmeri DSM 15591.</title>
        <authorList>
            <person name="Kyndt J.A."/>
            <person name="Meyer T.E."/>
        </authorList>
    </citation>
    <scope>NUCLEOTIDE SEQUENCE [LARGE SCALE GENOMIC DNA]</scope>
    <source>
        <strain evidence="10 11">DSM 15591</strain>
    </source>
</reference>
<dbReference type="InterPro" id="IPR029063">
    <property type="entry name" value="SAM-dependent_MTases_sf"/>
</dbReference>
<dbReference type="PANTHER" id="PTHR10259">
    <property type="entry name" value="THIOPURINE S-METHYLTRANSFERASE"/>
    <property type="match status" value="1"/>
</dbReference>
<evidence type="ECO:0000256" key="6">
    <source>
        <dbReference type="ARBA" id="ARBA00022603"/>
    </source>
</evidence>
<evidence type="ECO:0000256" key="2">
    <source>
        <dbReference type="ARBA" id="ARBA00004496"/>
    </source>
</evidence>
<keyword evidence="5 9" id="KW-0963">Cytoplasm</keyword>
<evidence type="ECO:0000256" key="3">
    <source>
        <dbReference type="ARBA" id="ARBA00008145"/>
    </source>
</evidence>
<dbReference type="HAMAP" id="MF_00812">
    <property type="entry name" value="Thiopur_methtran"/>
    <property type="match status" value="1"/>
</dbReference>
<dbReference type="GO" id="GO:0032259">
    <property type="term" value="P:methylation"/>
    <property type="evidence" value="ECO:0007669"/>
    <property type="project" value="UniProtKB-KW"/>
</dbReference>
<gene>
    <name evidence="9" type="primary">tpm</name>
    <name evidence="10" type="ORF">GJ668_12720</name>
</gene>
<evidence type="ECO:0000256" key="8">
    <source>
        <dbReference type="ARBA" id="ARBA00022691"/>
    </source>
</evidence>
<proteinExistence type="inferred from homology"/>
<feature type="binding site" evidence="9">
    <location>
        <position position="123"/>
    </location>
    <ligand>
        <name>S-adenosyl-L-methionine</name>
        <dbReference type="ChEBI" id="CHEBI:59789"/>
    </ligand>
</feature>
<dbReference type="Gene3D" id="3.40.50.150">
    <property type="entry name" value="Vaccinia Virus protein VP39"/>
    <property type="match status" value="1"/>
</dbReference>
<dbReference type="PROSITE" id="PS51585">
    <property type="entry name" value="SAM_MT_TPMT"/>
    <property type="match status" value="1"/>
</dbReference>
<dbReference type="GO" id="GO:0008119">
    <property type="term" value="F:thiopurine S-methyltransferase activity"/>
    <property type="evidence" value="ECO:0007669"/>
    <property type="project" value="UniProtKB-UniRule"/>
</dbReference>
<comment type="similarity">
    <text evidence="3 9">Belongs to the class I-like SAM-binding methyltransferase superfamily. TPMT family.</text>
</comment>
<evidence type="ECO:0000256" key="5">
    <source>
        <dbReference type="ARBA" id="ARBA00022490"/>
    </source>
</evidence>
<evidence type="ECO:0000313" key="11">
    <source>
        <dbReference type="Proteomes" id="UP000434044"/>
    </source>
</evidence>
<protein>
    <recommendedName>
        <fullName evidence="4 9">Thiopurine S-methyltransferase</fullName>
        <ecNumber evidence="4 9">2.1.1.67</ecNumber>
    </recommendedName>
    <alternativeName>
        <fullName evidence="9">Thiopurine methyltransferase</fullName>
    </alternativeName>
</protein>
<dbReference type="PANTHER" id="PTHR10259:SF11">
    <property type="entry name" value="THIOPURINE S-METHYLTRANSFERASE"/>
    <property type="match status" value="1"/>
</dbReference>
<dbReference type="NCBIfam" id="NF009732">
    <property type="entry name" value="PRK13255.1"/>
    <property type="match status" value="1"/>
</dbReference>
<dbReference type="InterPro" id="IPR008854">
    <property type="entry name" value="TPMT"/>
</dbReference>
<comment type="catalytic activity">
    <reaction evidence="1 9">
        <text>S-adenosyl-L-methionine + a thiopurine = S-adenosyl-L-homocysteine + a thiopurine S-methylether.</text>
        <dbReference type="EC" id="2.1.1.67"/>
    </reaction>
</comment>
<dbReference type="OrthoDB" id="9778208at2"/>
<dbReference type="EMBL" id="WNKT01000028">
    <property type="protein sequence ID" value="MTW21952.1"/>
    <property type="molecule type" value="Genomic_DNA"/>
</dbReference>
<dbReference type="FunFam" id="3.40.50.150:FF:000101">
    <property type="entry name" value="Thiopurine S-methyltransferase"/>
    <property type="match status" value="1"/>
</dbReference>
<keyword evidence="7 9" id="KW-0808">Transferase</keyword>
<accession>A0A6N8ECK0</accession>
<dbReference type="NCBIfam" id="TIGR03840">
    <property type="entry name" value="TMPT_Se_Te"/>
    <property type="match status" value="1"/>
</dbReference>
<dbReference type="GO" id="GO:0005737">
    <property type="term" value="C:cytoplasm"/>
    <property type="evidence" value="ECO:0007669"/>
    <property type="project" value="UniProtKB-SubCell"/>
</dbReference>
<evidence type="ECO:0000256" key="1">
    <source>
        <dbReference type="ARBA" id="ARBA00000903"/>
    </source>
</evidence>
<dbReference type="GO" id="GO:0010038">
    <property type="term" value="P:response to metal ion"/>
    <property type="evidence" value="ECO:0007669"/>
    <property type="project" value="InterPro"/>
</dbReference>
<keyword evidence="8 9" id="KW-0949">S-adenosyl-L-methionine</keyword>
<feature type="binding site" evidence="9">
    <location>
        <position position="10"/>
    </location>
    <ligand>
        <name>S-adenosyl-L-methionine</name>
        <dbReference type="ChEBI" id="CHEBI:59789"/>
    </ligand>
</feature>
<evidence type="ECO:0000256" key="9">
    <source>
        <dbReference type="HAMAP-Rule" id="MF_00812"/>
    </source>
</evidence>
<dbReference type="EC" id="2.1.1.67" evidence="4 9"/>
<feature type="binding site" evidence="9">
    <location>
        <position position="66"/>
    </location>
    <ligand>
        <name>S-adenosyl-L-methionine</name>
        <dbReference type="ChEBI" id="CHEBI:59789"/>
    </ligand>
</feature>
<evidence type="ECO:0000256" key="7">
    <source>
        <dbReference type="ARBA" id="ARBA00022679"/>
    </source>
</evidence>
<keyword evidence="6 9" id="KW-0489">Methyltransferase</keyword>
<dbReference type="SUPFAM" id="SSF53335">
    <property type="entry name" value="S-adenosyl-L-methionine-dependent methyltransferases"/>
    <property type="match status" value="1"/>
</dbReference>
<name>A0A6N8ECK0_9GAMM</name>
<feature type="binding site" evidence="9">
    <location>
        <position position="45"/>
    </location>
    <ligand>
        <name>S-adenosyl-L-methionine</name>
        <dbReference type="ChEBI" id="CHEBI:59789"/>
    </ligand>
</feature>
<dbReference type="InterPro" id="IPR022474">
    <property type="entry name" value="Thiopur_S-MeTfrase_Se/Te_detox"/>
</dbReference>
<dbReference type="AlphaFoldDB" id="A0A6N8ECK0"/>
<dbReference type="RefSeq" id="WP_155450528.1">
    <property type="nucleotide sequence ID" value="NZ_WNKT01000028.1"/>
</dbReference>